<keyword evidence="4" id="KW-1185">Reference proteome</keyword>
<dbReference type="AlphaFoldDB" id="A0ABD3DDN5"/>
<feature type="transmembrane region" description="Helical" evidence="1">
    <location>
        <begin position="16"/>
        <end position="37"/>
    </location>
</feature>
<proteinExistence type="predicted"/>
<sequence length="419" mass="47833">MLVFSAQSAQLDVIPIFIPIFLIKLNVFKSFALIFFLSSNQLSMNFPYHFPINIIRHPPRRSTANQKAAEKVITGQQTGDYCLRMCKKRKCSIMSMDSSSSSLPDDMWFQILAQLPAKDIYDLARLVCWNWYRIIYTHTFIYTNLQYTPYGLLFKCKDMPIFVTMKQGRIETSMFNAPFSPSLWATSNGLMVTREPRTMTIYYIANPLTKQVFVLPPTIGPTSASWLCGIGYAPVLMEYKVVVTNMMSNGPWGIITPGVDTSWRPIQTDHLGFLRWISRPPLITEGFMHWTFDGSCSEKKIGNQVLTLDLETEIVTKSCVPLSYDEDFDHWKYLSTGKCITVLITLGKCLWEVWEMKSGEWRKLEGVVIDLGTQMFEQYGFELVPIGWLKYLGGARLARSLSFPTSGLQFSLQSGDQGN</sequence>
<dbReference type="Pfam" id="PF08268">
    <property type="entry name" value="FBA_3"/>
    <property type="match status" value="1"/>
</dbReference>
<evidence type="ECO:0000313" key="4">
    <source>
        <dbReference type="Proteomes" id="UP001632038"/>
    </source>
</evidence>
<dbReference type="Gene3D" id="1.20.1280.50">
    <property type="match status" value="1"/>
</dbReference>
<evidence type="ECO:0000259" key="2">
    <source>
        <dbReference type="PROSITE" id="PS50181"/>
    </source>
</evidence>
<accession>A0ABD3DDN5</accession>
<gene>
    <name evidence="3" type="ORF">CASFOL_016887</name>
</gene>
<dbReference type="EMBL" id="JAVIJP010000018">
    <property type="protein sequence ID" value="KAL3638980.1"/>
    <property type="molecule type" value="Genomic_DNA"/>
</dbReference>
<feature type="domain" description="F-box" evidence="2">
    <location>
        <begin position="97"/>
        <end position="145"/>
    </location>
</feature>
<dbReference type="InterPro" id="IPR050796">
    <property type="entry name" value="SCF_F-box_component"/>
</dbReference>
<keyword evidence="1" id="KW-1133">Transmembrane helix</keyword>
<name>A0ABD3DDN5_9LAMI</name>
<protein>
    <recommendedName>
        <fullName evidence="2">F-box domain-containing protein</fullName>
    </recommendedName>
</protein>
<dbReference type="SUPFAM" id="SSF81383">
    <property type="entry name" value="F-box domain"/>
    <property type="match status" value="1"/>
</dbReference>
<reference evidence="4" key="1">
    <citation type="journal article" date="2024" name="IScience">
        <title>Strigolactones Initiate the Formation of Haustorium-like Structures in Castilleja.</title>
        <authorList>
            <person name="Buerger M."/>
            <person name="Peterson D."/>
            <person name="Chory J."/>
        </authorList>
    </citation>
    <scope>NUCLEOTIDE SEQUENCE [LARGE SCALE GENOMIC DNA]</scope>
</reference>
<comment type="caution">
    <text evidence="3">The sequence shown here is derived from an EMBL/GenBank/DDBJ whole genome shotgun (WGS) entry which is preliminary data.</text>
</comment>
<keyword evidence="1" id="KW-0472">Membrane</keyword>
<organism evidence="3 4">
    <name type="scientific">Castilleja foliolosa</name>
    <dbReference type="NCBI Taxonomy" id="1961234"/>
    <lineage>
        <taxon>Eukaryota</taxon>
        <taxon>Viridiplantae</taxon>
        <taxon>Streptophyta</taxon>
        <taxon>Embryophyta</taxon>
        <taxon>Tracheophyta</taxon>
        <taxon>Spermatophyta</taxon>
        <taxon>Magnoliopsida</taxon>
        <taxon>eudicotyledons</taxon>
        <taxon>Gunneridae</taxon>
        <taxon>Pentapetalae</taxon>
        <taxon>asterids</taxon>
        <taxon>lamiids</taxon>
        <taxon>Lamiales</taxon>
        <taxon>Orobanchaceae</taxon>
        <taxon>Pedicularideae</taxon>
        <taxon>Castillejinae</taxon>
        <taxon>Castilleja</taxon>
    </lineage>
</organism>
<dbReference type="PANTHER" id="PTHR31672">
    <property type="entry name" value="BNACNNG10540D PROTEIN"/>
    <property type="match status" value="1"/>
</dbReference>
<dbReference type="Proteomes" id="UP001632038">
    <property type="component" value="Unassembled WGS sequence"/>
</dbReference>
<keyword evidence="1" id="KW-0812">Transmembrane</keyword>
<dbReference type="InterPro" id="IPR001810">
    <property type="entry name" value="F-box_dom"/>
</dbReference>
<dbReference type="PROSITE" id="PS50181">
    <property type="entry name" value="FBOX"/>
    <property type="match status" value="1"/>
</dbReference>
<dbReference type="InterPro" id="IPR013187">
    <property type="entry name" value="F-box-assoc_dom_typ3"/>
</dbReference>
<evidence type="ECO:0000256" key="1">
    <source>
        <dbReference type="SAM" id="Phobius"/>
    </source>
</evidence>
<dbReference type="InterPro" id="IPR036047">
    <property type="entry name" value="F-box-like_dom_sf"/>
</dbReference>
<evidence type="ECO:0000313" key="3">
    <source>
        <dbReference type="EMBL" id="KAL3638980.1"/>
    </source>
</evidence>
<dbReference type="Pfam" id="PF12937">
    <property type="entry name" value="F-box-like"/>
    <property type="match status" value="1"/>
</dbReference>